<dbReference type="PANTHER" id="PTHR12153">
    <property type="entry name" value="SELENOPROTEIN O"/>
    <property type="match status" value="1"/>
</dbReference>
<dbReference type="AlphaFoldDB" id="A0A8C6V184"/>
<reference evidence="10" key="2">
    <citation type="submission" date="2025-09" db="UniProtKB">
        <authorList>
            <consortium name="Ensembl"/>
        </authorList>
    </citation>
    <scope>IDENTIFICATION</scope>
</reference>
<comment type="cofactor">
    <cofactor evidence="1">
        <name>Mg(2+)</name>
        <dbReference type="ChEBI" id="CHEBI:18420"/>
    </cofactor>
</comment>
<evidence type="ECO:0000256" key="9">
    <source>
        <dbReference type="ARBA" id="ARBA00031547"/>
    </source>
</evidence>
<keyword evidence="8" id="KW-0460">Magnesium</keyword>
<evidence type="ECO:0000256" key="4">
    <source>
        <dbReference type="ARBA" id="ARBA00022695"/>
    </source>
</evidence>
<keyword evidence="11" id="KW-1185">Reference proteome</keyword>
<keyword evidence="6" id="KW-0547">Nucleotide-binding</keyword>
<evidence type="ECO:0000256" key="8">
    <source>
        <dbReference type="ARBA" id="ARBA00022842"/>
    </source>
</evidence>
<evidence type="ECO:0000256" key="7">
    <source>
        <dbReference type="ARBA" id="ARBA00022840"/>
    </source>
</evidence>
<accession>A0A8C6V184</accession>
<proteinExistence type="inferred from homology"/>
<dbReference type="GO" id="GO:0016779">
    <property type="term" value="F:nucleotidyltransferase activity"/>
    <property type="evidence" value="ECO:0007669"/>
    <property type="project" value="UniProtKB-KW"/>
</dbReference>
<keyword evidence="4" id="KW-0548">Nucleotidyltransferase</keyword>
<keyword evidence="5" id="KW-0479">Metal-binding</keyword>
<dbReference type="Ensembl" id="ENSNMLT00000046935.1">
    <property type="protein sequence ID" value="ENSNMLP00000042258.1"/>
    <property type="gene ID" value="ENSNMLG00000025743.1"/>
</dbReference>
<dbReference type="InterPro" id="IPR003846">
    <property type="entry name" value="SelO"/>
</dbReference>
<comment type="similarity">
    <text evidence="2">Belongs to the SELO family.</text>
</comment>
<keyword evidence="3" id="KW-0808">Transferase</keyword>
<evidence type="ECO:0000313" key="10">
    <source>
        <dbReference type="Ensembl" id="ENSNMLP00000042258.1"/>
    </source>
</evidence>
<dbReference type="GO" id="GO:0046872">
    <property type="term" value="F:metal ion binding"/>
    <property type="evidence" value="ECO:0007669"/>
    <property type="project" value="UniProtKB-KW"/>
</dbReference>
<keyword evidence="7" id="KW-0067">ATP-binding</keyword>
<evidence type="ECO:0000313" key="11">
    <source>
        <dbReference type="Proteomes" id="UP000694523"/>
    </source>
</evidence>
<sequence>MSLAWANPALTTVCGLCFRDGDGRKVLRSSVREFLCSEALAALGIPTTRAASIVTSDVSVHRDPLRDGRRVPERCAVVMRVAPSFIRFGSFEIFLQRDEFSGLEGPSAGRHDLRAQLLDYVIEHFYPETQHFSDRKQRNAAFFRAVMERTARLVAQWQSVGFCHGVLNTDNMSILGLTLDYGPFAFMDRYDPDFVSNSSDTRGRYSFSSQPSVCRWNLARLAEALGSELNPPEAGDILDDFMPTYEALYLGNMRRKLGLGREEPQDGELISDLLQLMHNTGADFTNTFRLLSLVPWPEQEHSQRDPEEDGGTVDSVVEHILQQCASIEELKVSNQPTMEQRELAMILSMAQSNSAMFSLVSEQPEVSRQLQRMWRLKSSWRRMKTAKGKTTRRLGSLLEASVVKKERLKMMKKSNPRVVLRNYICHSAVQEAERGDFSEVGEMECVRDCDLFLCLSRYISNFHDGHKTRYNRSE</sequence>
<protein>
    <recommendedName>
        <fullName evidence="9">Selenoprotein O</fullName>
    </recommendedName>
</protein>
<evidence type="ECO:0000256" key="2">
    <source>
        <dbReference type="ARBA" id="ARBA00009747"/>
    </source>
</evidence>
<dbReference type="Pfam" id="PF02696">
    <property type="entry name" value="SelO"/>
    <property type="match status" value="1"/>
</dbReference>
<dbReference type="GO" id="GO:0005524">
    <property type="term" value="F:ATP binding"/>
    <property type="evidence" value="ECO:0007669"/>
    <property type="project" value="UniProtKB-KW"/>
</dbReference>
<evidence type="ECO:0000256" key="5">
    <source>
        <dbReference type="ARBA" id="ARBA00022723"/>
    </source>
</evidence>
<dbReference type="Proteomes" id="UP000694523">
    <property type="component" value="Unplaced"/>
</dbReference>
<organism evidence="10 11">
    <name type="scientific">Neogobius melanostomus</name>
    <name type="common">round goby</name>
    <dbReference type="NCBI Taxonomy" id="47308"/>
    <lineage>
        <taxon>Eukaryota</taxon>
        <taxon>Metazoa</taxon>
        <taxon>Chordata</taxon>
        <taxon>Craniata</taxon>
        <taxon>Vertebrata</taxon>
        <taxon>Euteleostomi</taxon>
        <taxon>Actinopterygii</taxon>
        <taxon>Neopterygii</taxon>
        <taxon>Teleostei</taxon>
        <taxon>Neoteleostei</taxon>
        <taxon>Acanthomorphata</taxon>
        <taxon>Gobiaria</taxon>
        <taxon>Gobiiformes</taxon>
        <taxon>Gobioidei</taxon>
        <taxon>Gobiidae</taxon>
        <taxon>Benthophilinae</taxon>
        <taxon>Neogobiini</taxon>
        <taxon>Neogobius</taxon>
    </lineage>
</organism>
<dbReference type="PANTHER" id="PTHR12153:SF15">
    <property type="entry name" value="PROTEIN ADENYLYLTRANSFERASE SELO, MITOCHONDRIAL"/>
    <property type="match status" value="1"/>
</dbReference>
<name>A0A8C6V184_9GOBI</name>
<evidence type="ECO:0000256" key="6">
    <source>
        <dbReference type="ARBA" id="ARBA00022741"/>
    </source>
</evidence>
<evidence type="ECO:0000256" key="3">
    <source>
        <dbReference type="ARBA" id="ARBA00022679"/>
    </source>
</evidence>
<reference evidence="10" key="1">
    <citation type="submission" date="2025-08" db="UniProtKB">
        <authorList>
            <consortium name="Ensembl"/>
        </authorList>
    </citation>
    <scope>IDENTIFICATION</scope>
</reference>
<evidence type="ECO:0000256" key="1">
    <source>
        <dbReference type="ARBA" id="ARBA00001946"/>
    </source>
</evidence>